<accession>A0A7L9U252</accession>
<evidence type="ECO:0000313" key="1">
    <source>
        <dbReference type="EMBL" id="QOL48499.1"/>
    </source>
</evidence>
<evidence type="ECO:0000313" key="2">
    <source>
        <dbReference type="Proteomes" id="UP000593875"/>
    </source>
</evidence>
<organism evidence="1 2">
    <name type="scientific">Massilia litorea</name>
    <dbReference type="NCBI Taxonomy" id="2769491"/>
    <lineage>
        <taxon>Bacteria</taxon>
        <taxon>Pseudomonadati</taxon>
        <taxon>Pseudomonadota</taxon>
        <taxon>Betaproteobacteria</taxon>
        <taxon>Burkholderiales</taxon>
        <taxon>Oxalobacteraceae</taxon>
        <taxon>Telluria group</taxon>
        <taxon>Massilia</taxon>
    </lineage>
</organism>
<dbReference type="RefSeq" id="WP_193685542.1">
    <property type="nucleotide sequence ID" value="NZ_CP062941.1"/>
</dbReference>
<dbReference type="KEGG" id="mlir:LPB04_16190"/>
<gene>
    <name evidence="1" type="ORF">LPB04_16190</name>
</gene>
<protein>
    <submittedName>
        <fullName evidence="1">Uncharacterized protein</fullName>
    </submittedName>
</protein>
<sequence length="163" mass="18623">MSYDFAEHLHLDGTVYSLQSFPLNDWLASLSPRPRFRPWPGCSNGYRATWEVAERDSGRVLYLTELKAPVEDLLAQLFGRPDTPLAATWFSGMLRGTRGPIRRTGYPPHTFTDDEIHLEIVSGSVVREWVLDLRGVPDQTDDELRLSLPRFLWGPRLRGESPD</sequence>
<reference evidence="1 2" key="1">
    <citation type="submission" date="2020-10" db="EMBL/GenBank/DDBJ databases">
        <title>Genome sequencing of Massilia sp. LPB0304.</title>
        <authorList>
            <person name="Kim J."/>
        </authorList>
    </citation>
    <scope>NUCLEOTIDE SEQUENCE [LARGE SCALE GENOMIC DNA]</scope>
    <source>
        <strain evidence="1 2">LPB0304</strain>
    </source>
</reference>
<proteinExistence type="predicted"/>
<dbReference type="Proteomes" id="UP000593875">
    <property type="component" value="Chromosome"/>
</dbReference>
<name>A0A7L9U252_9BURK</name>
<dbReference type="AlphaFoldDB" id="A0A7L9U252"/>
<dbReference type="EMBL" id="CP062941">
    <property type="protein sequence ID" value="QOL48499.1"/>
    <property type="molecule type" value="Genomic_DNA"/>
</dbReference>
<keyword evidence="2" id="KW-1185">Reference proteome</keyword>